<dbReference type="HOGENOM" id="CLU_088103_0_0_1"/>
<dbReference type="Gene3D" id="3.30.70.330">
    <property type="match status" value="2"/>
</dbReference>
<dbReference type="Proteomes" id="UP000009168">
    <property type="component" value="Unassembled WGS sequence"/>
</dbReference>
<dbReference type="STRING" id="312017.I7MCN6"/>
<dbReference type="InterPro" id="IPR035979">
    <property type="entry name" value="RBD_domain_sf"/>
</dbReference>
<name>I7MCN6_TETTS</name>
<evidence type="ECO:0000256" key="2">
    <source>
        <dbReference type="ARBA" id="ARBA00022884"/>
    </source>
</evidence>
<proteinExistence type="predicted"/>
<dbReference type="RefSeq" id="XP_001032100.1">
    <property type="nucleotide sequence ID" value="XM_001032100.1"/>
</dbReference>
<dbReference type="KEGG" id="tet:TTHERM_00691350"/>
<dbReference type="CDD" id="cd00590">
    <property type="entry name" value="RRM_SF"/>
    <property type="match status" value="1"/>
</dbReference>
<sequence>MQKNSSQNQSTTLFIQSLHQDVTKNLLFKQFKKFGTIESLKHFPKNRTALVEFQTPEEAQNAKQSLNYIKLLGKEINIINYQTKDELEQKKDYNLLIQNVPLDLETITLHNFMTKYGEISSLLLKKDQLNQNLGDGFIQFETKEACDKILKEHEQNGKISLPNSNISFNIQKNNQIKQKNTKIMIYGLFEHEIAADQKESKTQSINAIFEEIKKDLQVDFNFYTEYNEKKKNFWAKVDFTYDDDQQKEEICKIIIEQVQKNFHYSGDQSKGPKIVS</sequence>
<reference evidence="6" key="1">
    <citation type="journal article" date="2006" name="PLoS Biol.">
        <title>Macronuclear genome sequence of the ciliate Tetrahymena thermophila, a model eukaryote.</title>
        <authorList>
            <person name="Eisen J.A."/>
            <person name="Coyne R.S."/>
            <person name="Wu M."/>
            <person name="Wu D."/>
            <person name="Thiagarajan M."/>
            <person name="Wortman J.R."/>
            <person name="Badger J.H."/>
            <person name="Ren Q."/>
            <person name="Amedeo P."/>
            <person name="Jones K.M."/>
            <person name="Tallon L.J."/>
            <person name="Delcher A.L."/>
            <person name="Salzberg S.L."/>
            <person name="Silva J.C."/>
            <person name="Haas B.J."/>
            <person name="Majoros W.H."/>
            <person name="Farzad M."/>
            <person name="Carlton J.M."/>
            <person name="Smith R.K. Jr."/>
            <person name="Garg J."/>
            <person name="Pearlman R.E."/>
            <person name="Karrer K.M."/>
            <person name="Sun L."/>
            <person name="Manning G."/>
            <person name="Elde N.C."/>
            <person name="Turkewitz A.P."/>
            <person name="Asai D.J."/>
            <person name="Wilkes D.E."/>
            <person name="Wang Y."/>
            <person name="Cai H."/>
            <person name="Collins K."/>
            <person name="Stewart B.A."/>
            <person name="Lee S.R."/>
            <person name="Wilamowska K."/>
            <person name="Weinberg Z."/>
            <person name="Ruzzo W.L."/>
            <person name="Wloga D."/>
            <person name="Gaertig J."/>
            <person name="Frankel J."/>
            <person name="Tsao C.-C."/>
            <person name="Gorovsky M.A."/>
            <person name="Keeling P.J."/>
            <person name="Waller R.F."/>
            <person name="Patron N.J."/>
            <person name="Cherry J.M."/>
            <person name="Stover N.A."/>
            <person name="Krieger C.J."/>
            <person name="del Toro C."/>
            <person name="Ryder H.F."/>
            <person name="Williamson S.C."/>
            <person name="Barbeau R.A."/>
            <person name="Hamilton E.P."/>
            <person name="Orias E."/>
        </authorList>
    </citation>
    <scope>NUCLEOTIDE SEQUENCE [LARGE SCALE GENOMIC DNA]</scope>
    <source>
        <strain evidence="6">SB210</strain>
    </source>
</reference>
<dbReference type="InterPro" id="IPR012677">
    <property type="entry name" value="Nucleotide-bd_a/b_plait_sf"/>
</dbReference>
<feature type="domain" description="RRM" evidence="4">
    <location>
        <begin position="93"/>
        <end position="173"/>
    </location>
</feature>
<dbReference type="GO" id="GO:0003723">
    <property type="term" value="F:RNA binding"/>
    <property type="evidence" value="ECO:0007669"/>
    <property type="project" value="UniProtKB-UniRule"/>
</dbReference>
<dbReference type="PROSITE" id="PS50102">
    <property type="entry name" value="RRM"/>
    <property type="match status" value="2"/>
</dbReference>
<dbReference type="eggNOG" id="KOG0123">
    <property type="taxonomic scope" value="Eukaryota"/>
</dbReference>
<keyword evidence="6" id="KW-1185">Reference proteome</keyword>
<feature type="domain" description="RRM" evidence="4">
    <location>
        <begin position="11"/>
        <end position="83"/>
    </location>
</feature>
<dbReference type="Pfam" id="PF00076">
    <property type="entry name" value="RRM_1"/>
    <property type="match status" value="2"/>
</dbReference>
<evidence type="ECO:0000256" key="1">
    <source>
        <dbReference type="ARBA" id="ARBA00022737"/>
    </source>
</evidence>
<dbReference type="AlphaFoldDB" id="I7MCN6"/>
<organism evidence="5 6">
    <name type="scientific">Tetrahymena thermophila (strain SB210)</name>
    <dbReference type="NCBI Taxonomy" id="312017"/>
    <lineage>
        <taxon>Eukaryota</taxon>
        <taxon>Sar</taxon>
        <taxon>Alveolata</taxon>
        <taxon>Ciliophora</taxon>
        <taxon>Intramacronucleata</taxon>
        <taxon>Oligohymenophorea</taxon>
        <taxon>Hymenostomatida</taxon>
        <taxon>Tetrahymenina</taxon>
        <taxon>Tetrahymenidae</taxon>
        <taxon>Tetrahymena</taxon>
    </lineage>
</organism>
<evidence type="ECO:0000313" key="6">
    <source>
        <dbReference type="Proteomes" id="UP000009168"/>
    </source>
</evidence>
<keyword evidence="2 3" id="KW-0694">RNA-binding</keyword>
<dbReference type="InterPro" id="IPR000504">
    <property type="entry name" value="RRM_dom"/>
</dbReference>
<evidence type="ECO:0000259" key="4">
    <source>
        <dbReference type="PROSITE" id="PS50102"/>
    </source>
</evidence>
<dbReference type="PANTHER" id="PTHR24012">
    <property type="entry name" value="RNA BINDING PROTEIN"/>
    <property type="match status" value="1"/>
</dbReference>
<evidence type="ECO:0000256" key="3">
    <source>
        <dbReference type="PROSITE-ProRule" id="PRU00176"/>
    </source>
</evidence>
<dbReference type="GeneID" id="7833855"/>
<accession>I7MCN6</accession>
<gene>
    <name evidence="5" type="ORF">TTHERM_00691350</name>
</gene>
<keyword evidence="1" id="KW-0677">Repeat</keyword>
<dbReference type="EMBL" id="GG662490">
    <property type="protein sequence ID" value="EAR84437.1"/>
    <property type="molecule type" value="Genomic_DNA"/>
</dbReference>
<dbReference type="SUPFAM" id="SSF54928">
    <property type="entry name" value="RNA-binding domain, RBD"/>
    <property type="match status" value="1"/>
</dbReference>
<protein>
    <recommendedName>
        <fullName evidence="4">RRM domain-containing protein</fullName>
    </recommendedName>
</protein>
<dbReference type="SMART" id="SM00360">
    <property type="entry name" value="RRM"/>
    <property type="match status" value="2"/>
</dbReference>
<dbReference type="InParanoid" id="I7MCN6"/>
<evidence type="ECO:0000313" key="5">
    <source>
        <dbReference type="EMBL" id="EAR84437.1"/>
    </source>
</evidence>
<dbReference type="OrthoDB" id="304530at2759"/>